<reference evidence="3" key="1">
    <citation type="submission" date="2023-07" db="EMBL/GenBank/DDBJ databases">
        <title>Christiangramia sp. SM2212., a novel bacterium of the family Flavobacteriaceae isolated from the sea sediment.</title>
        <authorList>
            <person name="Wang J."/>
            <person name="Zhang X."/>
        </authorList>
    </citation>
    <scope>NUCLEOTIDE SEQUENCE [LARGE SCALE GENOMIC DNA]</scope>
    <source>
        <strain evidence="3">SM2212</strain>
    </source>
</reference>
<name>A0ABU1EUG5_9FLAO</name>
<gene>
    <name evidence="2" type="ORF">RE431_15415</name>
</gene>
<accession>A0ABU1EUG5</accession>
<evidence type="ECO:0000313" key="3">
    <source>
        <dbReference type="Proteomes" id="UP001257234"/>
    </source>
</evidence>
<proteinExistence type="predicted"/>
<dbReference type="RefSeq" id="WP_309562861.1">
    <property type="nucleotide sequence ID" value="NZ_JAVJIU010000007.1"/>
</dbReference>
<evidence type="ECO:0000256" key="1">
    <source>
        <dbReference type="SAM" id="MobiDB-lite"/>
    </source>
</evidence>
<sequence>MKLTILFLLIFSPTLLLAQLYISPSEHSDSYLYARDRLIYVEKEINLYKNDKAETEASLYLRKSAQLLQGDKTGNLNKGDGLLSVYQRGTSNAFDYNYWGLPVLVIGEKGQLNDYLYDLLSNTDSRKAKLISALDGSSSPLSISNRWIYTYAGSNYSNWQYLGDHFDLLPGEGFSMKGVNGNNSSLIESETINPGSSQLYDYRGTPNDGIISLPIKIDQILLLGNPYPSALDLDRFLFDNTASTGIAYFWDSKKDGNTHYVSEYEGGYGIYSPGTGIYLPPVFKKGFSNEITGETGRIYPRSKMPIAQGFMVIGKKDGEIIFQNSQRIYQKEKPEVSVFKSSESDIQSFILNIEMDSTYIRQLALAFRNDSTVDEDHAMDARNMDSNLDDFSWIIDNEAFLINVRPKLDEELIPLNIKLSKASTINFSISNISNFDPDRIFIYDSKDDLYFGIKTGSLKINLVEGDYKDRFFVSFIEKLPTEDTQHDEPARDETPENSGFEKKPPIVLLNTIDIFQNNLQEQLEIKILYDTELSNIKIYDLNAKLFLNHNFKAKEKEFNFSTGNLSNALYIVKVKTTDNKELTKKIGVKH</sequence>
<feature type="region of interest" description="Disordered" evidence="1">
    <location>
        <begin position="482"/>
        <end position="502"/>
    </location>
</feature>
<comment type="caution">
    <text evidence="2">The sequence shown here is derived from an EMBL/GenBank/DDBJ whole genome shotgun (WGS) entry which is preliminary data.</text>
</comment>
<dbReference type="EMBL" id="JAVJIU010000007">
    <property type="protein sequence ID" value="MDR5592031.1"/>
    <property type="molecule type" value="Genomic_DNA"/>
</dbReference>
<evidence type="ECO:0008006" key="4">
    <source>
        <dbReference type="Google" id="ProtNLM"/>
    </source>
</evidence>
<dbReference type="Proteomes" id="UP001257234">
    <property type="component" value="Unassembled WGS sequence"/>
</dbReference>
<protein>
    <recommendedName>
        <fullName evidence="4">Secretion system C-terminal sorting domain-containing protein</fullName>
    </recommendedName>
</protein>
<keyword evidence="3" id="KW-1185">Reference proteome</keyword>
<organism evidence="2 3">
    <name type="scientific">Christiangramia sediminicola</name>
    <dbReference type="NCBI Taxonomy" id="3073267"/>
    <lineage>
        <taxon>Bacteria</taxon>
        <taxon>Pseudomonadati</taxon>
        <taxon>Bacteroidota</taxon>
        <taxon>Flavobacteriia</taxon>
        <taxon>Flavobacteriales</taxon>
        <taxon>Flavobacteriaceae</taxon>
        <taxon>Christiangramia</taxon>
    </lineage>
</organism>
<evidence type="ECO:0000313" key="2">
    <source>
        <dbReference type="EMBL" id="MDR5592031.1"/>
    </source>
</evidence>